<dbReference type="InterPro" id="IPR004821">
    <property type="entry name" value="Cyt_trans-like"/>
</dbReference>
<dbReference type="SUPFAM" id="SSF52374">
    <property type="entry name" value="Nucleotidylyl transferase"/>
    <property type="match status" value="1"/>
</dbReference>
<evidence type="ECO:0000259" key="1">
    <source>
        <dbReference type="Pfam" id="PF01467"/>
    </source>
</evidence>
<dbReference type="Gene3D" id="3.40.50.620">
    <property type="entry name" value="HUPs"/>
    <property type="match status" value="1"/>
</dbReference>
<sequence>MSSLRNMFRLSRRLSKRNSNDLEKVPETDDSSVFTDAIPEAAPGDGTNYIDKSSWTIGDLFAHYQQEVDSTMVLGNVKTEGTMQPQGSSSRKSDYEMPIDSGQVILYLFGGFNPVHSNHIQTLVEAKKWLEANTKFTIIATYICISPDCTIQRKCEKEIEPIILPFEHRKRLCEVACLKYDWIKVHQKVAESQGAVREVLRVEQNAPDAKCAAVFGSDRFMADDKKTGLRLSSSKELDKWFAVCVGREGMNENEKRWFDTHKGRKFAETGYYVIPAELSNVSSTKIREELRKFKKAATDSERAGILRGLVGQGYISEAEAEYIYQEYTTLFNP</sequence>
<proteinExistence type="predicted"/>
<dbReference type="OrthoDB" id="422187at2759"/>
<reference evidence="2" key="1">
    <citation type="journal article" date="2019" name="bioRxiv">
        <title>The Genome of the Zebra Mussel, Dreissena polymorpha: A Resource for Invasive Species Research.</title>
        <authorList>
            <person name="McCartney M.A."/>
            <person name="Auch B."/>
            <person name="Kono T."/>
            <person name="Mallez S."/>
            <person name="Zhang Y."/>
            <person name="Obille A."/>
            <person name="Becker A."/>
            <person name="Abrahante J.E."/>
            <person name="Garbe J."/>
            <person name="Badalamenti J.P."/>
            <person name="Herman A."/>
            <person name="Mangelson H."/>
            <person name="Liachko I."/>
            <person name="Sullivan S."/>
            <person name="Sone E.D."/>
            <person name="Koren S."/>
            <person name="Silverstein K.A.T."/>
            <person name="Beckman K.B."/>
            <person name="Gohl D.M."/>
        </authorList>
    </citation>
    <scope>NUCLEOTIDE SEQUENCE</scope>
    <source>
        <strain evidence="2">Duluth1</strain>
        <tissue evidence="2">Whole animal</tissue>
    </source>
</reference>
<dbReference type="EMBL" id="JAIWYP010000013">
    <property type="protein sequence ID" value="KAH3718285.1"/>
    <property type="molecule type" value="Genomic_DNA"/>
</dbReference>
<evidence type="ECO:0000313" key="2">
    <source>
        <dbReference type="EMBL" id="KAH3718285.1"/>
    </source>
</evidence>
<feature type="domain" description="Cytidyltransferase-like" evidence="1">
    <location>
        <begin position="108"/>
        <end position="288"/>
    </location>
</feature>
<dbReference type="Proteomes" id="UP000828390">
    <property type="component" value="Unassembled WGS sequence"/>
</dbReference>
<accession>A0A9D4C6S9</accession>
<dbReference type="Pfam" id="PF01467">
    <property type="entry name" value="CTP_transf_like"/>
    <property type="match status" value="1"/>
</dbReference>
<organism evidence="2 3">
    <name type="scientific">Dreissena polymorpha</name>
    <name type="common">Zebra mussel</name>
    <name type="synonym">Mytilus polymorpha</name>
    <dbReference type="NCBI Taxonomy" id="45954"/>
    <lineage>
        <taxon>Eukaryota</taxon>
        <taxon>Metazoa</taxon>
        <taxon>Spiralia</taxon>
        <taxon>Lophotrochozoa</taxon>
        <taxon>Mollusca</taxon>
        <taxon>Bivalvia</taxon>
        <taxon>Autobranchia</taxon>
        <taxon>Heteroconchia</taxon>
        <taxon>Euheterodonta</taxon>
        <taxon>Imparidentia</taxon>
        <taxon>Neoheterodontei</taxon>
        <taxon>Myida</taxon>
        <taxon>Dreissenoidea</taxon>
        <taxon>Dreissenidae</taxon>
        <taxon>Dreissena</taxon>
    </lineage>
</organism>
<comment type="caution">
    <text evidence="2">The sequence shown here is derived from an EMBL/GenBank/DDBJ whole genome shotgun (WGS) entry which is preliminary data.</text>
</comment>
<dbReference type="InterPro" id="IPR014729">
    <property type="entry name" value="Rossmann-like_a/b/a_fold"/>
</dbReference>
<gene>
    <name evidence="2" type="ORF">DPMN_061087</name>
</gene>
<name>A0A9D4C6S9_DREPO</name>
<evidence type="ECO:0000313" key="3">
    <source>
        <dbReference type="Proteomes" id="UP000828390"/>
    </source>
</evidence>
<reference evidence="2" key="2">
    <citation type="submission" date="2020-11" db="EMBL/GenBank/DDBJ databases">
        <authorList>
            <person name="McCartney M.A."/>
            <person name="Auch B."/>
            <person name="Kono T."/>
            <person name="Mallez S."/>
            <person name="Becker A."/>
            <person name="Gohl D.M."/>
            <person name="Silverstein K.A.T."/>
            <person name="Koren S."/>
            <person name="Bechman K.B."/>
            <person name="Herman A."/>
            <person name="Abrahante J.E."/>
            <person name="Garbe J."/>
        </authorList>
    </citation>
    <scope>NUCLEOTIDE SEQUENCE</scope>
    <source>
        <strain evidence="2">Duluth1</strain>
        <tissue evidence="2">Whole animal</tissue>
    </source>
</reference>
<dbReference type="GO" id="GO:0003824">
    <property type="term" value="F:catalytic activity"/>
    <property type="evidence" value="ECO:0007669"/>
    <property type="project" value="InterPro"/>
</dbReference>
<dbReference type="AlphaFoldDB" id="A0A9D4C6S9"/>
<keyword evidence="3" id="KW-1185">Reference proteome</keyword>
<protein>
    <recommendedName>
        <fullName evidence="1">Cytidyltransferase-like domain-containing protein</fullName>
    </recommendedName>
</protein>